<organism evidence="2 3">
    <name type="scientific">Sinanodonta woodiana</name>
    <name type="common">Chinese pond mussel</name>
    <name type="synonym">Anodonta woodiana</name>
    <dbReference type="NCBI Taxonomy" id="1069815"/>
    <lineage>
        <taxon>Eukaryota</taxon>
        <taxon>Metazoa</taxon>
        <taxon>Spiralia</taxon>
        <taxon>Lophotrochozoa</taxon>
        <taxon>Mollusca</taxon>
        <taxon>Bivalvia</taxon>
        <taxon>Autobranchia</taxon>
        <taxon>Heteroconchia</taxon>
        <taxon>Palaeoheterodonta</taxon>
        <taxon>Unionida</taxon>
        <taxon>Unionoidea</taxon>
        <taxon>Unionidae</taxon>
        <taxon>Unioninae</taxon>
        <taxon>Sinanodonta</taxon>
    </lineage>
</organism>
<keyword evidence="3" id="KW-1185">Reference proteome</keyword>
<accession>A0ABD3UHN6</accession>
<dbReference type="GO" id="GO:0004518">
    <property type="term" value="F:nuclease activity"/>
    <property type="evidence" value="ECO:0007669"/>
    <property type="project" value="UniProtKB-KW"/>
</dbReference>
<dbReference type="AlphaFoldDB" id="A0ABD3UHN6"/>
<evidence type="ECO:0000313" key="2">
    <source>
        <dbReference type="EMBL" id="KAL3848471.1"/>
    </source>
</evidence>
<sequence length="216" mass="24706">MVCELQDKIEDLQEMKEIQIKTKSTHGTYSDKLRLCVIQLAGLEVATEKVTPVIQVVSEKLFEKKFDRKELPNSTTVQTIIDKGHFIAKAYIAEKIDNCKNWGLNRDGTSRRKQKIIDTAVTLDNGEIASLGFTHVSRETAKIITDVTKNHLIEIADIRSNSFRKHHNEDFIVNSLAKLAFKMSDRASNEKLADKLLNKWRDEMLKSCENDRQTVC</sequence>
<name>A0ABD3UHN6_SINWO</name>
<dbReference type="InterPro" id="IPR022894">
    <property type="entry name" value="Oligoribonuclease"/>
</dbReference>
<evidence type="ECO:0000313" key="3">
    <source>
        <dbReference type="Proteomes" id="UP001634394"/>
    </source>
</evidence>
<dbReference type="PANTHER" id="PTHR11046:SF25">
    <property type="match status" value="1"/>
</dbReference>
<proteinExistence type="predicted"/>
<protein>
    <submittedName>
        <fullName evidence="2">Uncharacterized protein</fullName>
    </submittedName>
</protein>
<dbReference type="Proteomes" id="UP001634394">
    <property type="component" value="Unassembled WGS sequence"/>
</dbReference>
<reference evidence="2 3" key="1">
    <citation type="submission" date="2024-11" db="EMBL/GenBank/DDBJ databases">
        <title>Chromosome-level genome assembly of the freshwater bivalve Anodonta woodiana.</title>
        <authorList>
            <person name="Chen X."/>
        </authorList>
    </citation>
    <scope>NUCLEOTIDE SEQUENCE [LARGE SCALE GENOMIC DNA]</scope>
    <source>
        <strain evidence="2">MN2024</strain>
        <tissue evidence="2">Gills</tissue>
    </source>
</reference>
<comment type="caution">
    <text evidence="2">The sequence shown here is derived from an EMBL/GenBank/DDBJ whole genome shotgun (WGS) entry which is preliminary data.</text>
</comment>
<evidence type="ECO:0000256" key="1">
    <source>
        <dbReference type="ARBA" id="ARBA00022722"/>
    </source>
</evidence>
<dbReference type="EMBL" id="JBJQND010000016">
    <property type="protein sequence ID" value="KAL3848471.1"/>
    <property type="molecule type" value="Genomic_DNA"/>
</dbReference>
<keyword evidence="1" id="KW-0540">Nuclease</keyword>
<dbReference type="PANTHER" id="PTHR11046">
    <property type="entry name" value="OLIGORIBONUCLEASE, MITOCHONDRIAL"/>
    <property type="match status" value="1"/>
</dbReference>
<gene>
    <name evidence="2" type="ORF">ACJMK2_019325</name>
</gene>
<keyword evidence="1" id="KW-0378">Hydrolase</keyword>